<dbReference type="Pfam" id="PF25568">
    <property type="entry name" value="AAA_lid_At3g28540"/>
    <property type="match status" value="1"/>
</dbReference>
<dbReference type="Gene3D" id="3.40.50.300">
    <property type="entry name" value="P-loop containing nucleotide triphosphate hydrolases"/>
    <property type="match status" value="2"/>
</dbReference>
<dbReference type="SMART" id="SM00382">
    <property type="entry name" value="AAA"/>
    <property type="match status" value="2"/>
</dbReference>
<feature type="compositionally biased region" description="Basic and acidic residues" evidence="6">
    <location>
        <begin position="461"/>
        <end position="472"/>
    </location>
</feature>
<name>A0A9Q0F2T8_9ROSI</name>
<dbReference type="InterPro" id="IPR003593">
    <property type="entry name" value="AAA+_ATPase"/>
</dbReference>
<dbReference type="OrthoDB" id="10251412at2759"/>
<comment type="caution">
    <text evidence="8">The sequence shown here is derived from an EMBL/GenBank/DDBJ whole genome shotgun (WGS) entry which is preliminary data.</text>
</comment>
<protein>
    <recommendedName>
        <fullName evidence="7">AAA+ ATPase domain-containing protein</fullName>
    </recommendedName>
</protein>
<reference evidence="8" key="1">
    <citation type="submission" date="2022-02" db="EMBL/GenBank/DDBJ databases">
        <authorList>
            <person name="Henning P.M."/>
            <person name="McCubbin A.G."/>
            <person name="Shore J.S."/>
        </authorList>
    </citation>
    <scope>NUCLEOTIDE SEQUENCE</scope>
    <source>
        <strain evidence="8">F60SS</strain>
        <tissue evidence="8">Leaves</tissue>
    </source>
</reference>
<proteinExistence type="inferred from homology"/>
<dbReference type="Pfam" id="PF14363">
    <property type="entry name" value="AAA_assoc"/>
    <property type="match status" value="2"/>
</dbReference>
<feature type="non-terminal residue" evidence="8">
    <location>
        <position position="834"/>
    </location>
</feature>
<dbReference type="PANTHER" id="PTHR23070">
    <property type="entry name" value="BCS1 AAA-TYPE ATPASE"/>
    <property type="match status" value="1"/>
</dbReference>
<evidence type="ECO:0000256" key="6">
    <source>
        <dbReference type="SAM" id="MobiDB-lite"/>
    </source>
</evidence>
<sequence>MDSSSGDQSKLATAKTVLSAAASLAATVMVARSIAHEYLPHEFQGYFFSKIRKFFSRFSSQMTIVIDEFDGLVSNEIYLAAHTYLGNRITPSTQRLHVSKPEKEKNFTLKMERNEEMVDVYQGVKFRWVLICQKESVNFHNPYHGNSTLRSEFRSFEVSFPKNHKEMILESYLPYIVNQAKHLAQEKKTLKIFTVDYERIYGNLGDAWRSVNLDHPATFDTLALDTQVKDTILKDLESFVKRRDYYRKVGKAWKRGYLLYGPPGTGKSSLIAAMANYLNFDVYDLELSDLRSNSELRRLLVATANRSILVVEDIDCTIELQDRFAKSRVVHSRHYPPEKQVTLSGFLNFTDGLWSSCGDERIIVFTTNHKEKLDPAMLRPGRMDVHIHMSYCSPCGFRTLASNYLGVEDHKLFGEIEELIGTTEVTPAEVAEQLMRSDEPETVLDELIEFLVEKKKENEEAKAAKAQEKSPSIDEQDQQSVELDNEENLAIMFSTKDMPSPSSLFSAYASLATSMMLVRSMANELIPLPIRSYLLSSLSYFFKPHSPCLTLVIEESTGIARNQVYDASEAYLCTKVSPSTERLRISKTQKEKHLTIKLEKGEKIVDHFEGVEIKWRYVCAETEHKDSYNPIFHSRSERRSFELSFHKKHKHTILESYVPYILDRAKAIREEVRVLKMYTLNNSQAYGGGGVMWESINLEHPATFETLAMEPESKNAVIEDLNRFVKRKDFYKRVGRAWKRGYLLYGPPGTGKSSLVAAMANYLKFDVYDLQLGNIMRDSDLRRLLLATGNRSILVIEDIDCSVDLPERRPAPGDGRKPQDVQASHKEILFIQST</sequence>
<dbReference type="GO" id="GO:0005524">
    <property type="term" value="F:ATP binding"/>
    <property type="evidence" value="ECO:0007669"/>
    <property type="project" value="InterPro"/>
</dbReference>
<accession>A0A9Q0F2T8</accession>
<comment type="cofactor">
    <cofactor evidence="1">
        <name>Mg(2+)</name>
        <dbReference type="ChEBI" id="CHEBI:18420"/>
    </cofactor>
</comment>
<dbReference type="Pfam" id="PF00004">
    <property type="entry name" value="AAA"/>
    <property type="match status" value="2"/>
</dbReference>
<evidence type="ECO:0000256" key="2">
    <source>
        <dbReference type="ARBA" id="ARBA00007448"/>
    </source>
</evidence>
<keyword evidence="9" id="KW-1185">Reference proteome</keyword>
<dbReference type="InterPro" id="IPR003959">
    <property type="entry name" value="ATPase_AAA_core"/>
</dbReference>
<comment type="catalytic activity">
    <reaction evidence="5">
        <text>ATP + H2O = ADP + phosphate + H(+)</text>
        <dbReference type="Rhea" id="RHEA:13065"/>
        <dbReference type="ChEBI" id="CHEBI:15377"/>
        <dbReference type="ChEBI" id="CHEBI:15378"/>
        <dbReference type="ChEBI" id="CHEBI:30616"/>
        <dbReference type="ChEBI" id="CHEBI:43474"/>
        <dbReference type="ChEBI" id="CHEBI:456216"/>
    </reaction>
</comment>
<dbReference type="Proteomes" id="UP001141552">
    <property type="component" value="Unassembled WGS sequence"/>
</dbReference>
<evidence type="ECO:0000256" key="1">
    <source>
        <dbReference type="ARBA" id="ARBA00001946"/>
    </source>
</evidence>
<evidence type="ECO:0000313" key="8">
    <source>
        <dbReference type="EMBL" id="KAJ4822965.1"/>
    </source>
</evidence>
<organism evidence="8 9">
    <name type="scientific">Turnera subulata</name>
    <dbReference type="NCBI Taxonomy" id="218843"/>
    <lineage>
        <taxon>Eukaryota</taxon>
        <taxon>Viridiplantae</taxon>
        <taxon>Streptophyta</taxon>
        <taxon>Embryophyta</taxon>
        <taxon>Tracheophyta</taxon>
        <taxon>Spermatophyta</taxon>
        <taxon>Magnoliopsida</taxon>
        <taxon>eudicotyledons</taxon>
        <taxon>Gunneridae</taxon>
        <taxon>Pentapetalae</taxon>
        <taxon>rosids</taxon>
        <taxon>fabids</taxon>
        <taxon>Malpighiales</taxon>
        <taxon>Passifloraceae</taxon>
        <taxon>Turnera</taxon>
    </lineage>
</organism>
<keyword evidence="3" id="KW-0378">Hydrolase</keyword>
<gene>
    <name evidence="8" type="ORF">Tsubulata_000328</name>
</gene>
<feature type="region of interest" description="Disordered" evidence="6">
    <location>
        <begin position="461"/>
        <end position="481"/>
    </location>
</feature>
<comment type="similarity">
    <text evidence="2">Belongs to the AAA ATPase family. BCS1 subfamily.</text>
</comment>
<keyword evidence="4" id="KW-0460">Magnesium</keyword>
<dbReference type="InterPro" id="IPR027417">
    <property type="entry name" value="P-loop_NTPase"/>
</dbReference>
<evidence type="ECO:0000256" key="5">
    <source>
        <dbReference type="ARBA" id="ARBA00049360"/>
    </source>
</evidence>
<evidence type="ECO:0000256" key="3">
    <source>
        <dbReference type="ARBA" id="ARBA00022801"/>
    </source>
</evidence>
<feature type="domain" description="AAA+ ATPase" evidence="7">
    <location>
        <begin position="253"/>
        <end position="393"/>
    </location>
</feature>
<dbReference type="EMBL" id="JAKUCV010007537">
    <property type="protein sequence ID" value="KAJ4822965.1"/>
    <property type="molecule type" value="Genomic_DNA"/>
</dbReference>
<dbReference type="Gene3D" id="6.10.280.40">
    <property type="match status" value="1"/>
</dbReference>
<dbReference type="GO" id="GO:0016887">
    <property type="term" value="F:ATP hydrolysis activity"/>
    <property type="evidence" value="ECO:0007669"/>
    <property type="project" value="InterPro"/>
</dbReference>
<dbReference type="InterPro" id="IPR025753">
    <property type="entry name" value="AAA_N_dom"/>
</dbReference>
<evidence type="ECO:0000259" key="7">
    <source>
        <dbReference type="SMART" id="SM00382"/>
    </source>
</evidence>
<dbReference type="CDD" id="cd19510">
    <property type="entry name" value="RecA-like_BCS1"/>
    <property type="match status" value="1"/>
</dbReference>
<dbReference type="AlphaFoldDB" id="A0A9Q0F2T8"/>
<dbReference type="GO" id="GO:0006950">
    <property type="term" value="P:response to stress"/>
    <property type="evidence" value="ECO:0007669"/>
    <property type="project" value="UniProtKB-ARBA"/>
</dbReference>
<evidence type="ECO:0000313" key="9">
    <source>
        <dbReference type="Proteomes" id="UP001141552"/>
    </source>
</evidence>
<dbReference type="SUPFAM" id="SSF52540">
    <property type="entry name" value="P-loop containing nucleoside triphosphate hydrolases"/>
    <property type="match status" value="2"/>
</dbReference>
<dbReference type="InterPro" id="IPR050747">
    <property type="entry name" value="Mitochondrial_chaperone_BCS1"/>
</dbReference>
<feature type="domain" description="AAA+ ATPase" evidence="7">
    <location>
        <begin position="738"/>
        <end position="834"/>
    </location>
</feature>
<dbReference type="InterPro" id="IPR058017">
    <property type="entry name" value="At3g28540-like_C"/>
</dbReference>
<evidence type="ECO:0000256" key="4">
    <source>
        <dbReference type="ARBA" id="ARBA00022842"/>
    </source>
</evidence>
<reference evidence="8" key="2">
    <citation type="journal article" date="2023" name="Plants (Basel)">
        <title>Annotation of the Turnera subulata (Passifloraceae) Draft Genome Reveals the S-Locus Evolved after the Divergence of Turneroideae from Passifloroideae in a Stepwise Manner.</title>
        <authorList>
            <person name="Henning P.M."/>
            <person name="Roalson E.H."/>
            <person name="Mir W."/>
            <person name="McCubbin A.G."/>
            <person name="Shore J.S."/>
        </authorList>
    </citation>
    <scope>NUCLEOTIDE SEQUENCE</scope>
    <source>
        <strain evidence="8">F60SS</strain>
    </source>
</reference>